<comment type="caution">
    <text evidence="11">The sequence shown here is derived from an EMBL/GenBank/DDBJ whole genome shotgun (WGS) entry which is preliminary data.</text>
</comment>
<evidence type="ECO:0000313" key="12">
    <source>
        <dbReference type="Proteomes" id="UP001445076"/>
    </source>
</evidence>
<dbReference type="EC" id="2.7.1.108" evidence="3"/>
<feature type="transmembrane region" description="Helical" evidence="10">
    <location>
        <begin position="220"/>
        <end position="239"/>
    </location>
</feature>
<sequence>MKNILSKIPSVTPLYLDHLNTRSGTSPGLWLVMLVPLACSPGLNTAYISCSPTPRLLAFLALQVGVCGIHLYKQMCASGTYDNMRSEDNRESPILLRVLIHPYTPALVTAISLSFLSDIHFTSAILATSSCAWILYELTHWLFRTFPGSFSLGEGAMVGQTGALTITCSLYNLLSTFLLQKNKSEFQEISVFLQTAVLVFSSMVAGLYKFPLLHHPQMFMPYICMCGSVGVAVSSFLLGKWTPLWLLDVVTMTQARLSLLSLWFGLAVFSAAITTWARRKKVLATTVLRKVYHIVIILAFTPGVLLEPAFTHIAAIAAVMFCLVLEMVRVLEIQPIASVVSRAFSSFLDEKDQGTLILSHIYLLAGVASPLWLSPCALYDAEEGSSLSPGSVLPLLAGVLAVGIGDTAASVGGTYFGQKHWSGTKKTVEGSICGVVAQLVAVLVLVFMNIVDMSLKAWGHFFISAALTAVVEALTDQVDNIVLPLLLYTPLMDL</sequence>
<dbReference type="GO" id="GO:0005789">
    <property type="term" value="C:endoplasmic reticulum membrane"/>
    <property type="evidence" value="ECO:0007669"/>
    <property type="project" value="UniProtKB-SubCell"/>
</dbReference>
<dbReference type="AlphaFoldDB" id="A0AAW0XQ76"/>
<feature type="transmembrane region" description="Helical" evidence="10">
    <location>
        <begin position="191"/>
        <end position="208"/>
    </location>
</feature>
<feature type="transmembrane region" description="Helical" evidence="10">
    <location>
        <begin position="121"/>
        <end position="143"/>
    </location>
</feature>
<evidence type="ECO:0000256" key="1">
    <source>
        <dbReference type="ARBA" id="ARBA00004477"/>
    </source>
</evidence>
<dbReference type="Proteomes" id="UP001445076">
    <property type="component" value="Unassembled WGS sequence"/>
</dbReference>
<organism evidence="11 12">
    <name type="scientific">Cherax quadricarinatus</name>
    <name type="common">Australian red claw crayfish</name>
    <dbReference type="NCBI Taxonomy" id="27406"/>
    <lineage>
        <taxon>Eukaryota</taxon>
        <taxon>Metazoa</taxon>
        <taxon>Ecdysozoa</taxon>
        <taxon>Arthropoda</taxon>
        <taxon>Crustacea</taxon>
        <taxon>Multicrustacea</taxon>
        <taxon>Malacostraca</taxon>
        <taxon>Eumalacostraca</taxon>
        <taxon>Eucarida</taxon>
        <taxon>Decapoda</taxon>
        <taxon>Pleocyemata</taxon>
        <taxon>Astacidea</taxon>
        <taxon>Parastacoidea</taxon>
        <taxon>Parastacidae</taxon>
        <taxon>Cherax</taxon>
    </lineage>
</organism>
<evidence type="ECO:0000256" key="8">
    <source>
        <dbReference type="ARBA" id="ARBA00022989"/>
    </source>
</evidence>
<name>A0AAW0XQ76_CHEQU</name>
<comment type="subcellular location">
    <subcellularLocation>
        <location evidence="1">Endoplasmic reticulum membrane</location>
        <topology evidence="1">Multi-pass membrane protein</topology>
    </subcellularLocation>
</comment>
<dbReference type="GO" id="GO:0004168">
    <property type="term" value="F:dolichol kinase activity"/>
    <property type="evidence" value="ECO:0007669"/>
    <property type="project" value="UniProtKB-EC"/>
</dbReference>
<keyword evidence="6" id="KW-0418">Kinase</keyword>
<proteinExistence type="inferred from homology"/>
<feature type="transmembrane region" description="Helical" evidence="10">
    <location>
        <begin position="28"/>
        <end position="49"/>
    </location>
</feature>
<feature type="transmembrane region" description="Helical" evidence="10">
    <location>
        <begin position="290"/>
        <end position="306"/>
    </location>
</feature>
<comment type="similarity">
    <text evidence="2">Belongs to the polyprenol kinase family.</text>
</comment>
<dbReference type="EMBL" id="JARKIK010000018">
    <property type="protein sequence ID" value="KAK8745942.1"/>
    <property type="molecule type" value="Genomic_DNA"/>
</dbReference>
<dbReference type="InterPro" id="IPR032974">
    <property type="entry name" value="Polypren_kinase"/>
</dbReference>
<keyword evidence="8 10" id="KW-1133">Transmembrane helix</keyword>
<feature type="transmembrane region" description="Helical" evidence="10">
    <location>
        <begin position="354"/>
        <end position="373"/>
    </location>
</feature>
<keyword evidence="4" id="KW-0808">Transferase</keyword>
<feature type="transmembrane region" description="Helical" evidence="10">
    <location>
        <begin position="428"/>
        <end position="451"/>
    </location>
</feature>
<keyword evidence="7" id="KW-0256">Endoplasmic reticulum</keyword>
<feature type="transmembrane region" description="Helical" evidence="10">
    <location>
        <begin position="55"/>
        <end position="73"/>
    </location>
</feature>
<reference evidence="11 12" key="1">
    <citation type="journal article" date="2024" name="BMC Genomics">
        <title>Genome assembly of redclaw crayfish (Cherax quadricarinatus) provides insights into its immune adaptation and hypoxia tolerance.</title>
        <authorList>
            <person name="Liu Z."/>
            <person name="Zheng J."/>
            <person name="Li H."/>
            <person name="Fang K."/>
            <person name="Wang S."/>
            <person name="He J."/>
            <person name="Zhou D."/>
            <person name="Weng S."/>
            <person name="Chi M."/>
            <person name="Gu Z."/>
            <person name="He J."/>
            <person name="Li F."/>
            <person name="Wang M."/>
        </authorList>
    </citation>
    <scope>NUCLEOTIDE SEQUENCE [LARGE SCALE GENOMIC DNA]</scope>
    <source>
        <strain evidence="11">ZL_2023a</strain>
    </source>
</reference>
<accession>A0AAW0XQ76</accession>
<keyword evidence="9 10" id="KW-0472">Membrane</keyword>
<evidence type="ECO:0000256" key="2">
    <source>
        <dbReference type="ARBA" id="ARBA00010794"/>
    </source>
</evidence>
<feature type="transmembrane region" description="Helical" evidence="10">
    <location>
        <begin position="259"/>
        <end position="278"/>
    </location>
</feature>
<dbReference type="GO" id="GO:0043048">
    <property type="term" value="P:dolichyl monophosphate biosynthetic process"/>
    <property type="evidence" value="ECO:0007669"/>
    <property type="project" value="TreeGrafter"/>
</dbReference>
<keyword evidence="5 10" id="KW-0812">Transmembrane</keyword>
<evidence type="ECO:0000256" key="5">
    <source>
        <dbReference type="ARBA" id="ARBA00022692"/>
    </source>
</evidence>
<gene>
    <name evidence="11" type="ORF">OTU49_017192</name>
</gene>
<protein>
    <recommendedName>
        <fullName evidence="3">dolichol kinase</fullName>
        <ecNumber evidence="3">2.7.1.108</ecNumber>
    </recommendedName>
</protein>
<evidence type="ECO:0000256" key="4">
    <source>
        <dbReference type="ARBA" id="ARBA00022679"/>
    </source>
</evidence>
<dbReference type="EMBL" id="JARKIK010000018">
    <property type="protein sequence ID" value="KAK8745943.1"/>
    <property type="molecule type" value="Genomic_DNA"/>
</dbReference>
<evidence type="ECO:0000256" key="6">
    <source>
        <dbReference type="ARBA" id="ARBA00022777"/>
    </source>
</evidence>
<evidence type="ECO:0000256" key="7">
    <source>
        <dbReference type="ARBA" id="ARBA00022824"/>
    </source>
</evidence>
<evidence type="ECO:0000256" key="3">
    <source>
        <dbReference type="ARBA" id="ARBA00012132"/>
    </source>
</evidence>
<evidence type="ECO:0000313" key="11">
    <source>
        <dbReference type="EMBL" id="KAK8745942.1"/>
    </source>
</evidence>
<evidence type="ECO:0000256" key="9">
    <source>
        <dbReference type="ARBA" id="ARBA00023136"/>
    </source>
</evidence>
<feature type="transmembrane region" description="Helical" evidence="10">
    <location>
        <begin position="155"/>
        <end position="179"/>
    </location>
</feature>
<reference evidence="11" key="2">
    <citation type="submission" date="2024-01" db="EMBL/GenBank/DDBJ databases">
        <authorList>
            <person name="He J."/>
            <person name="Wang M."/>
            <person name="Zheng J."/>
            <person name="Liu Z."/>
        </authorList>
    </citation>
    <scope>NUCLEOTIDE SEQUENCE</scope>
    <source>
        <strain evidence="11">ZL_2023a</strain>
        <tissue evidence="11">Muscle</tissue>
    </source>
</reference>
<evidence type="ECO:0000256" key="10">
    <source>
        <dbReference type="SAM" id="Phobius"/>
    </source>
</evidence>
<feature type="transmembrane region" description="Helical" evidence="10">
    <location>
        <begin position="393"/>
        <end position="416"/>
    </location>
</feature>
<feature type="transmembrane region" description="Helical" evidence="10">
    <location>
        <begin position="94"/>
        <end position="115"/>
    </location>
</feature>
<dbReference type="PANTHER" id="PTHR13205">
    <property type="entry name" value="TRANSMEMBRANE PROTEIN 15-RELATED"/>
    <property type="match status" value="1"/>
</dbReference>
<dbReference type="PANTHER" id="PTHR13205:SF15">
    <property type="entry name" value="DOLICHOL KINASE"/>
    <property type="match status" value="1"/>
</dbReference>
<keyword evidence="12" id="KW-1185">Reference proteome</keyword>